<evidence type="ECO:0000313" key="1">
    <source>
        <dbReference type="EMBL" id="PIS21467.1"/>
    </source>
</evidence>
<name>A0A2H0X954_UNCKA</name>
<accession>A0A2H0X954</accession>
<reference evidence="2" key="1">
    <citation type="submission" date="2017-09" db="EMBL/GenBank/DDBJ databases">
        <title>Depth-based differentiation of microbial function through sediment-hosted aquifers and enrichment of novel symbionts in the deep terrestrial subsurface.</title>
        <authorList>
            <person name="Probst A.J."/>
            <person name="Ladd B."/>
            <person name="Jarett J.K."/>
            <person name="Geller-Mcgrath D.E."/>
            <person name="Sieber C.M.K."/>
            <person name="Emerson J.B."/>
            <person name="Anantharaman K."/>
            <person name="Thomas B.C."/>
            <person name="Malmstrom R."/>
            <person name="Stieglmeier M."/>
            <person name="Klingl A."/>
            <person name="Woyke T."/>
            <person name="Ryan C.M."/>
            <person name="Banfield J.F."/>
        </authorList>
    </citation>
    <scope>NUCLEOTIDE SEQUENCE [LARGE SCALE GENOMIC DNA]</scope>
</reference>
<sequence length="102" mass="10291">DTQVMTIVGENTTTVVDPCPCERTVTIGGSCMCGPSMTISPVDQKTVVANVTLARVTTNSTTNANSGLNTINGSCLSDITAGPAQATTGVVTVVGSNVTTIR</sequence>
<dbReference type="Proteomes" id="UP000231098">
    <property type="component" value="Unassembled WGS sequence"/>
</dbReference>
<dbReference type="EMBL" id="PEYV01000043">
    <property type="protein sequence ID" value="PIS21467.1"/>
    <property type="molecule type" value="Genomic_DNA"/>
</dbReference>
<evidence type="ECO:0000313" key="2">
    <source>
        <dbReference type="Proteomes" id="UP000231098"/>
    </source>
</evidence>
<feature type="non-terminal residue" evidence="1">
    <location>
        <position position="1"/>
    </location>
</feature>
<organism evidence="1 2">
    <name type="scientific">candidate division WWE3 bacterium CG08_land_8_20_14_0_20_41_15</name>
    <dbReference type="NCBI Taxonomy" id="1975086"/>
    <lineage>
        <taxon>Bacteria</taxon>
        <taxon>Katanobacteria</taxon>
    </lineage>
</organism>
<protein>
    <submittedName>
        <fullName evidence="1">Uncharacterized protein</fullName>
    </submittedName>
</protein>
<dbReference type="AlphaFoldDB" id="A0A2H0X954"/>
<comment type="caution">
    <text evidence="1">The sequence shown here is derived from an EMBL/GenBank/DDBJ whole genome shotgun (WGS) entry which is preliminary data.</text>
</comment>
<gene>
    <name evidence="1" type="ORF">COT51_02570</name>
</gene>
<proteinExistence type="predicted"/>